<evidence type="ECO:0000256" key="9">
    <source>
        <dbReference type="ARBA" id="ARBA00022741"/>
    </source>
</evidence>
<evidence type="ECO:0000256" key="3">
    <source>
        <dbReference type="ARBA" id="ARBA00012584"/>
    </source>
</evidence>
<dbReference type="Pfam" id="PF03481">
    <property type="entry name" value="Sua5_C"/>
    <property type="match status" value="1"/>
</dbReference>
<evidence type="ECO:0000256" key="8">
    <source>
        <dbReference type="ARBA" id="ARBA00022695"/>
    </source>
</evidence>
<evidence type="ECO:0000256" key="1">
    <source>
        <dbReference type="ARBA" id="ARBA00004496"/>
    </source>
</evidence>
<proteinExistence type="inferred from homology"/>
<dbReference type="EMBL" id="JAZHYP010000003">
    <property type="protein sequence ID" value="MEN3323503.1"/>
    <property type="molecule type" value="Genomic_DNA"/>
</dbReference>
<keyword evidence="7 13" id="KW-0819">tRNA processing</keyword>
<dbReference type="Gene3D" id="3.40.50.11030">
    <property type="entry name" value="Threonylcarbamoyl-AMP synthase, C-terminal domain"/>
    <property type="match status" value="1"/>
</dbReference>
<dbReference type="InterPro" id="IPR017945">
    <property type="entry name" value="DHBP_synth_RibB-like_a/b_dom"/>
</dbReference>
<evidence type="ECO:0000256" key="13">
    <source>
        <dbReference type="PIRNR" id="PIRNR004930"/>
    </source>
</evidence>
<dbReference type="Gene3D" id="3.90.870.10">
    <property type="entry name" value="DHBP synthase"/>
    <property type="match status" value="1"/>
</dbReference>
<evidence type="ECO:0000256" key="11">
    <source>
        <dbReference type="ARBA" id="ARBA00029774"/>
    </source>
</evidence>
<dbReference type="NCBIfam" id="TIGR00057">
    <property type="entry name" value="L-threonylcarbamoyladenylate synthase"/>
    <property type="match status" value="1"/>
</dbReference>
<reference evidence="15 16" key="1">
    <citation type="submission" date="2024-01" db="EMBL/GenBank/DDBJ databases">
        <title>Mariniflexile litorale sp. nov., isolated from the shallow sediments of the Sea of Japan.</title>
        <authorList>
            <person name="Romanenko L."/>
            <person name="Bystritskaya E."/>
            <person name="Isaeva M."/>
        </authorList>
    </citation>
    <scope>NUCLEOTIDE SEQUENCE [LARGE SCALE GENOMIC DNA]</scope>
    <source>
        <strain evidence="15 16">KCTC 32427</strain>
    </source>
</reference>
<protein>
    <recommendedName>
        <fullName evidence="4 13">Threonylcarbamoyl-AMP synthase</fullName>
        <shortName evidence="13">TC-AMP synthase</shortName>
        <ecNumber evidence="3 13">2.7.7.87</ecNumber>
    </recommendedName>
    <alternativeName>
        <fullName evidence="11 13">L-threonylcarbamoyladenylate synthase</fullName>
    </alternativeName>
</protein>
<dbReference type="GO" id="GO:0061710">
    <property type="term" value="F:L-threonylcarbamoyladenylate synthase"/>
    <property type="evidence" value="ECO:0007669"/>
    <property type="project" value="UniProtKB-EC"/>
</dbReference>
<comment type="catalytic activity">
    <reaction evidence="12 13">
        <text>L-threonine + hydrogencarbonate + ATP = L-threonylcarbamoyladenylate + diphosphate + H2O</text>
        <dbReference type="Rhea" id="RHEA:36407"/>
        <dbReference type="ChEBI" id="CHEBI:15377"/>
        <dbReference type="ChEBI" id="CHEBI:17544"/>
        <dbReference type="ChEBI" id="CHEBI:30616"/>
        <dbReference type="ChEBI" id="CHEBI:33019"/>
        <dbReference type="ChEBI" id="CHEBI:57926"/>
        <dbReference type="ChEBI" id="CHEBI:73682"/>
        <dbReference type="EC" id="2.7.7.87"/>
    </reaction>
</comment>
<evidence type="ECO:0000313" key="16">
    <source>
        <dbReference type="Proteomes" id="UP001416393"/>
    </source>
</evidence>
<keyword evidence="16" id="KW-1185">Reference proteome</keyword>
<evidence type="ECO:0000313" key="15">
    <source>
        <dbReference type="EMBL" id="MEN3323503.1"/>
    </source>
</evidence>
<evidence type="ECO:0000256" key="7">
    <source>
        <dbReference type="ARBA" id="ARBA00022694"/>
    </source>
</evidence>
<dbReference type="Proteomes" id="UP001416393">
    <property type="component" value="Unassembled WGS sequence"/>
</dbReference>
<accession>A0ABV0A9K3</accession>
<dbReference type="InterPro" id="IPR038385">
    <property type="entry name" value="Sua5/YwlC_C"/>
</dbReference>
<comment type="similarity">
    <text evidence="2 13">Belongs to the SUA5 family.</text>
</comment>
<dbReference type="InterPro" id="IPR006070">
    <property type="entry name" value="Sua5-like_dom"/>
</dbReference>
<evidence type="ECO:0000256" key="2">
    <source>
        <dbReference type="ARBA" id="ARBA00007663"/>
    </source>
</evidence>
<dbReference type="InterPro" id="IPR005145">
    <property type="entry name" value="Sua5_C"/>
</dbReference>
<feature type="domain" description="YrdC-like" evidence="14">
    <location>
        <begin position="5"/>
        <end position="191"/>
    </location>
</feature>
<keyword evidence="10 13" id="KW-0067">ATP-binding</keyword>
<keyword evidence="8 13" id="KW-0548">Nucleotidyltransferase</keyword>
<dbReference type="InterPro" id="IPR010923">
    <property type="entry name" value="T(6)A37_SUA5"/>
</dbReference>
<gene>
    <name evidence="15" type="ORF">VP395_07170</name>
</gene>
<dbReference type="EC" id="2.7.7.87" evidence="3 13"/>
<name>A0ABV0A9K3_9FLAO</name>
<dbReference type="SUPFAM" id="SSF55821">
    <property type="entry name" value="YrdC/RibB"/>
    <property type="match status" value="1"/>
</dbReference>
<comment type="function">
    <text evidence="13">Required for the formation of a threonylcarbamoyl group on adenosine at position 37 (t(6)A37) in tRNAs that read codons beginning with adenine.</text>
</comment>
<evidence type="ECO:0000256" key="12">
    <source>
        <dbReference type="ARBA" id="ARBA00048366"/>
    </source>
</evidence>
<dbReference type="PANTHER" id="PTHR17490">
    <property type="entry name" value="SUA5"/>
    <property type="match status" value="1"/>
</dbReference>
<dbReference type="Pfam" id="PF01300">
    <property type="entry name" value="Sua5_yciO_yrdC"/>
    <property type="match status" value="1"/>
</dbReference>
<sequence>MSIISKDISKAVQLLKEDKLVAIPTETVYGLAGNIYSERAISSIFKMKQRPLFNPLIVHIPSIDNLDKIVREVPEKAKLLSNAFWPGPLTLVLKKQPSVPDTVTAGKDTVAVRIPNHPVTIKLLEGLNFPLAAPSANPFGRISPTCAEHVEDYFKNDLEMVLDGGSCKNGIESTIVGFENNEPIIYRLGSISIEDIQAVIGNIEIKNKKDSNPDAPGMLSRHYAPSTPTFLVENVSTFIYPYSEKKIGFLLFNKPIENYSLKNQFVLSENSNLMEATSKVYSTLHTLDKLNLDMIVCETFPDYGLGKSINDRLLRATKKE</sequence>
<dbReference type="PROSITE" id="PS51163">
    <property type="entry name" value="YRDC"/>
    <property type="match status" value="1"/>
</dbReference>
<keyword evidence="5 13" id="KW-0963">Cytoplasm</keyword>
<evidence type="ECO:0000256" key="10">
    <source>
        <dbReference type="ARBA" id="ARBA00022840"/>
    </source>
</evidence>
<evidence type="ECO:0000256" key="6">
    <source>
        <dbReference type="ARBA" id="ARBA00022679"/>
    </source>
</evidence>
<dbReference type="RefSeq" id="WP_346241096.1">
    <property type="nucleotide sequence ID" value="NZ_JAZHYP010000003.1"/>
</dbReference>
<keyword evidence="9 13" id="KW-0547">Nucleotide-binding</keyword>
<comment type="subcellular location">
    <subcellularLocation>
        <location evidence="1 13">Cytoplasm</location>
    </subcellularLocation>
</comment>
<dbReference type="PIRSF" id="PIRSF004930">
    <property type="entry name" value="Tln_factor_SUA5"/>
    <property type="match status" value="1"/>
</dbReference>
<comment type="caution">
    <text evidence="15">The sequence shown here is derived from an EMBL/GenBank/DDBJ whole genome shotgun (WGS) entry which is preliminary data.</text>
</comment>
<evidence type="ECO:0000256" key="4">
    <source>
        <dbReference type="ARBA" id="ARBA00015492"/>
    </source>
</evidence>
<evidence type="ECO:0000259" key="14">
    <source>
        <dbReference type="PROSITE" id="PS51163"/>
    </source>
</evidence>
<dbReference type="InterPro" id="IPR050156">
    <property type="entry name" value="TC-AMP_synthase_SUA5"/>
</dbReference>
<evidence type="ECO:0000256" key="5">
    <source>
        <dbReference type="ARBA" id="ARBA00022490"/>
    </source>
</evidence>
<organism evidence="15 16">
    <name type="scientific">Mariniflexile soesokkakense</name>
    <dbReference type="NCBI Taxonomy" id="1343160"/>
    <lineage>
        <taxon>Bacteria</taxon>
        <taxon>Pseudomonadati</taxon>
        <taxon>Bacteroidota</taxon>
        <taxon>Flavobacteriia</taxon>
        <taxon>Flavobacteriales</taxon>
        <taxon>Flavobacteriaceae</taxon>
        <taxon>Mariniflexile</taxon>
    </lineage>
</organism>
<keyword evidence="6 13" id="KW-0808">Transferase</keyword>
<dbReference type="PANTHER" id="PTHR17490:SF16">
    <property type="entry name" value="THREONYLCARBAMOYL-AMP SYNTHASE"/>
    <property type="match status" value="1"/>
</dbReference>